<evidence type="ECO:0000256" key="6">
    <source>
        <dbReference type="SAM" id="Phobius"/>
    </source>
</evidence>
<keyword evidence="5 6" id="KW-0472">Membrane</keyword>
<dbReference type="InterPro" id="IPR011701">
    <property type="entry name" value="MFS"/>
</dbReference>
<proteinExistence type="predicted"/>
<reference evidence="7" key="1">
    <citation type="submission" date="2020-02" db="EMBL/GenBank/DDBJ databases">
        <authorList>
            <person name="Scholz U."/>
            <person name="Mascher M."/>
            <person name="Fiebig A."/>
        </authorList>
    </citation>
    <scope>NUCLEOTIDE SEQUENCE</scope>
</reference>
<evidence type="ECO:0000256" key="4">
    <source>
        <dbReference type="ARBA" id="ARBA00022989"/>
    </source>
</evidence>
<feature type="transmembrane region" description="Helical" evidence="6">
    <location>
        <begin position="372"/>
        <end position="393"/>
    </location>
</feature>
<keyword evidence="3 6" id="KW-0812">Transmembrane</keyword>
<organism evidence="7 8">
    <name type="scientific">Spirodela intermedia</name>
    <name type="common">Intermediate duckweed</name>
    <dbReference type="NCBI Taxonomy" id="51605"/>
    <lineage>
        <taxon>Eukaryota</taxon>
        <taxon>Viridiplantae</taxon>
        <taxon>Streptophyta</taxon>
        <taxon>Embryophyta</taxon>
        <taxon>Tracheophyta</taxon>
        <taxon>Spermatophyta</taxon>
        <taxon>Magnoliopsida</taxon>
        <taxon>Liliopsida</taxon>
        <taxon>Araceae</taxon>
        <taxon>Lemnoideae</taxon>
        <taxon>Spirodela</taxon>
    </lineage>
</organism>
<feature type="transmembrane region" description="Helical" evidence="6">
    <location>
        <begin position="240"/>
        <end position="259"/>
    </location>
</feature>
<evidence type="ECO:0000256" key="1">
    <source>
        <dbReference type="ARBA" id="ARBA00004141"/>
    </source>
</evidence>
<feature type="transmembrane region" description="Helical" evidence="6">
    <location>
        <begin position="51"/>
        <end position="70"/>
    </location>
</feature>
<dbReference type="Proteomes" id="UP000663760">
    <property type="component" value="Chromosome 3"/>
</dbReference>
<feature type="transmembrane region" description="Helical" evidence="6">
    <location>
        <begin position="271"/>
        <end position="289"/>
    </location>
</feature>
<evidence type="ECO:0000313" key="7">
    <source>
        <dbReference type="EMBL" id="CAA7393009.1"/>
    </source>
</evidence>
<dbReference type="PANTHER" id="PTHR23504:SF15">
    <property type="entry name" value="MAJOR FACILITATOR SUPERFAMILY (MFS) PROFILE DOMAIN-CONTAINING PROTEIN"/>
    <property type="match status" value="1"/>
</dbReference>
<feature type="transmembrane region" description="Helical" evidence="6">
    <location>
        <begin position="295"/>
        <end position="319"/>
    </location>
</feature>
<dbReference type="PANTHER" id="PTHR23504">
    <property type="entry name" value="MAJOR FACILITATOR SUPERFAMILY DOMAIN-CONTAINING PROTEIN 10"/>
    <property type="match status" value="1"/>
</dbReference>
<feature type="transmembrane region" description="Helical" evidence="6">
    <location>
        <begin position="123"/>
        <end position="145"/>
    </location>
</feature>
<accession>A0A7I8K6D5</accession>
<dbReference type="GO" id="GO:0022857">
    <property type="term" value="F:transmembrane transporter activity"/>
    <property type="evidence" value="ECO:0007669"/>
    <property type="project" value="InterPro"/>
</dbReference>
<keyword evidence="8" id="KW-1185">Reference proteome</keyword>
<dbReference type="GO" id="GO:0016020">
    <property type="term" value="C:membrane"/>
    <property type="evidence" value="ECO:0007669"/>
    <property type="project" value="UniProtKB-SubCell"/>
</dbReference>
<evidence type="ECO:0000256" key="2">
    <source>
        <dbReference type="ARBA" id="ARBA00022448"/>
    </source>
</evidence>
<protein>
    <submittedName>
        <fullName evidence="7">Uncharacterized protein</fullName>
    </submittedName>
</protein>
<dbReference type="SUPFAM" id="SSF103473">
    <property type="entry name" value="MFS general substrate transporter"/>
    <property type="match status" value="1"/>
</dbReference>
<evidence type="ECO:0000256" key="3">
    <source>
        <dbReference type="ARBA" id="ARBA00022692"/>
    </source>
</evidence>
<name>A0A7I8K6D5_SPIIN</name>
<evidence type="ECO:0000256" key="5">
    <source>
        <dbReference type="ARBA" id="ARBA00023136"/>
    </source>
</evidence>
<dbReference type="InterPro" id="IPR036259">
    <property type="entry name" value="MFS_trans_sf"/>
</dbReference>
<dbReference type="EMBL" id="LR746266">
    <property type="protein sequence ID" value="CAA7393009.1"/>
    <property type="molecule type" value="Genomic_DNA"/>
</dbReference>
<evidence type="ECO:0000313" key="8">
    <source>
        <dbReference type="Proteomes" id="UP000663760"/>
    </source>
</evidence>
<dbReference type="OrthoDB" id="10262656at2759"/>
<dbReference type="AlphaFoldDB" id="A0A7I8K6D5"/>
<feature type="transmembrane region" description="Helical" evidence="6">
    <location>
        <begin position="331"/>
        <end position="357"/>
    </location>
</feature>
<dbReference type="Gene3D" id="1.20.1250.20">
    <property type="entry name" value="MFS general substrate transporter like domains"/>
    <property type="match status" value="1"/>
</dbReference>
<comment type="subcellular location">
    <subcellularLocation>
        <location evidence="1">Membrane</location>
        <topology evidence="1">Multi-pass membrane protein</topology>
    </subcellularLocation>
</comment>
<keyword evidence="2" id="KW-0813">Transport</keyword>
<sequence length="402" mass="44434">MLHFNFSLTTWRQILDLILSYPVQNVHLRFSTKMIQIEHSQFVDLGQHSTLIIPLFSLASSIWHAYAVEVSPTKYQASATSLVATAWGIGLIIGPAIGGYLAQPADKFPNVFSKESIFGRFPYLLPCLCISLVAVGVLVACIWLPETLHTHKETREHISYDSLEVSEDGSSFKMKDEQREMKKYPSEENLFKNWPLMSSIAVYCIFSFHDMAYSEIFSLWAESDRKYGGLSFSTKDVGQVLAVSGFSLLVFQLSLYSPLERLLGPVVSSQIAGVLAIPLLSSYPLFAMLSGVELFMVVNFASSLKNILAMIINTGMILLQNNAVDQHQRGAANGIAMTLMSLFKAAAPAVGGALLSWAQKRQTASFLPGDQVVFFALNVVELLGILLTFRAFLTLRNQPPST</sequence>
<gene>
    <name evidence="7" type="ORF">SI8410_03003829</name>
</gene>
<keyword evidence="4 6" id="KW-1133">Transmembrane helix</keyword>
<feature type="transmembrane region" description="Helical" evidence="6">
    <location>
        <begin position="82"/>
        <end position="103"/>
    </location>
</feature>
<dbReference type="Pfam" id="PF07690">
    <property type="entry name" value="MFS_1"/>
    <property type="match status" value="1"/>
</dbReference>